<feature type="transmembrane region" description="Helical" evidence="2">
    <location>
        <begin position="126"/>
        <end position="147"/>
    </location>
</feature>
<keyword evidence="5" id="KW-1185">Reference proteome</keyword>
<feature type="transmembrane region" description="Helical" evidence="2">
    <location>
        <begin position="38"/>
        <end position="58"/>
    </location>
</feature>
<dbReference type="Pfam" id="PF07853">
    <property type="entry name" value="DUF1648"/>
    <property type="match status" value="1"/>
</dbReference>
<accession>A0A080N3J0</accession>
<dbReference type="InterPro" id="IPR025962">
    <property type="entry name" value="SdpI/YhfL"/>
</dbReference>
<reference evidence="4 5" key="1">
    <citation type="journal article" date="2014" name="Appl. Environ. Microbiol.">
        <title>Genomic encyclopedia of type strains of the genus Bifidobacterium.</title>
        <authorList>
            <person name="Milani C."/>
            <person name="Lugli G.A."/>
            <person name="Duranti S."/>
            <person name="Turroni F."/>
            <person name="Bottacini F."/>
            <person name="Mangifesta M."/>
            <person name="Sanchez B."/>
            <person name="Viappiani A."/>
            <person name="Mancabelli L."/>
            <person name="Taminiau B."/>
            <person name="Delcenserie V."/>
            <person name="Barrangou R."/>
            <person name="Margolles A."/>
            <person name="van Sinderen D."/>
            <person name="Ventura M."/>
        </authorList>
    </citation>
    <scope>NUCLEOTIDE SEQUENCE [LARGE SCALE GENOMIC DNA]</scope>
    <source>
        <strain evidence="4 5">DSM 19703</strain>
    </source>
</reference>
<dbReference type="Pfam" id="PF13630">
    <property type="entry name" value="SdpI"/>
    <property type="match status" value="1"/>
</dbReference>
<evidence type="ECO:0000313" key="4">
    <source>
        <dbReference type="EMBL" id="KFF31738.1"/>
    </source>
</evidence>
<keyword evidence="2" id="KW-0812">Transmembrane</keyword>
<dbReference type="Proteomes" id="UP000028730">
    <property type="component" value="Unassembled WGS sequence"/>
</dbReference>
<proteinExistence type="predicted"/>
<feature type="domain" description="DUF1648" evidence="3">
    <location>
        <begin position="47"/>
        <end position="94"/>
    </location>
</feature>
<feature type="transmembrane region" description="Helical" evidence="2">
    <location>
        <begin position="211"/>
        <end position="230"/>
    </location>
</feature>
<dbReference type="RefSeq" id="WP_081867313.1">
    <property type="nucleotide sequence ID" value="NZ_ATLK01000001.1"/>
</dbReference>
<name>A0A080N3J0_9BIFI</name>
<dbReference type="AlphaFoldDB" id="A0A080N3J0"/>
<dbReference type="GO" id="GO:0009636">
    <property type="term" value="P:response to toxic substance"/>
    <property type="evidence" value="ECO:0007669"/>
    <property type="project" value="TreeGrafter"/>
</dbReference>
<dbReference type="OrthoDB" id="9808690at2"/>
<comment type="caution">
    <text evidence="4">The sequence shown here is derived from an EMBL/GenBank/DDBJ whole genome shotgun (WGS) entry which is preliminary data.</text>
</comment>
<evidence type="ECO:0000313" key="5">
    <source>
        <dbReference type="Proteomes" id="UP000028730"/>
    </source>
</evidence>
<feature type="transmembrane region" description="Helical" evidence="2">
    <location>
        <begin position="87"/>
        <end position="106"/>
    </location>
</feature>
<keyword evidence="2" id="KW-0472">Membrane</keyword>
<feature type="transmembrane region" description="Helical" evidence="2">
    <location>
        <begin position="159"/>
        <end position="181"/>
    </location>
</feature>
<dbReference type="PANTHER" id="PTHR37810:SF5">
    <property type="entry name" value="IMMUNITY PROTEIN SDPI"/>
    <property type="match status" value="1"/>
</dbReference>
<dbReference type="InterPro" id="IPR012867">
    <property type="entry name" value="DUF1648"/>
</dbReference>
<feature type="transmembrane region" description="Helical" evidence="2">
    <location>
        <begin position="236"/>
        <end position="255"/>
    </location>
</feature>
<keyword evidence="2" id="KW-1133">Transmembrane helix</keyword>
<dbReference type="eggNOG" id="COG5658">
    <property type="taxonomic scope" value="Bacteria"/>
</dbReference>
<feature type="region of interest" description="Disordered" evidence="1">
    <location>
        <begin position="1"/>
        <end position="29"/>
    </location>
</feature>
<evidence type="ECO:0000256" key="2">
    <source>
        <dbReference type="SAM" id="Phobius"/>
    </source>
</evidence>
<protein>
    <submittedName>
        <fullName evidence="4">Putative membrane protein, SdpI/YhfL protein family</fullName>
    </submittedName>
</protein>
<gene>
    <name evidence="4" type="ORF">BBOMB_1130</name>
</gene>
<feature type="compositionally biased region" description="Low complexity" evidence="1">
    <location>
        <begin position="1"/>
        <end position="16"/>
    </location>
</feature>
<organism evidence="4 5">
    <name type="scientific">Bifidobacterium bombi DSM 19703</name>
    <dbReference type="NCBI Taxonomy" id="1341695"/>
    <lineage>
        <taxon>Bacteria</taxon>
        <taxon>Bacillati</taxon>
        <taxon>Actinomycetota</taxon>
        <taxon>Actinomycetes</taxon>
        <taxon>Bifidobacteriales</taxon>
        <taxon>Bifidobacteriaceae</taxon>
        <taxon>Bifidobacterium</taxon>
    </lineage>
</organism>
<evidence type="ECO:0000256" key="1">
    <source>
        <dbReference type="SAM" id="MobiDB-lite"/>
    </source>
</evidence>
<sequence length="286" mass="31270">MSTQKTQTTTTEATGTLGIPKNPETTEKPEPRTIVRSLLGWNIAMYILALLTPVSTLITLPSLPAQVPAHYGISGEVDRWGSKYETLTMSGIMIVLLVIWTVLELVLIHRTIHSESEPDARRSIRFFIFGGICIFVLFDVINTYILWMSKTGTTSLNMTSVSFAQIINIVTGLVLIITGNFMPQAKPNTFSGIRLPSAYTSRETWRRCQRMGGIAFIMAGAIIFICGIFVNDETAALTVLLTAIITATIALMVYAPYAARKYGAIGGPIDSEDDESADIPQAPAMK</sequence>
<evidence type="ECO:0000259" key="3">
    <source>
        <dbReference type="Pfam" id="PF07853"/>
    </source>
</evidence>
<dbReference type="EMBL" id="ATLK01000001">
    <property type="protein sequence ID" value="KFF31738.1"/>
    <property type="molecule type" value="Genomic_DNA"/>
</dbReference>
<dbReference type="PANTHER" id="PTHR37810">
    <property type="entry name" value="IMMUNITY PROTEIN SDPI"/>
    <property type="match status" value="1"/>
</dbReference>